<accession>A0A3D9L881</accession>
<sequence>MRLFGFLIVFVTLFACAAPTPHMQDGKPVSHEQFTRLLQEYVTDEGKVDYQRLKKNRAQLTEYLDLLRSTAPNDSWSKEEEIAYWINVYNAFTIDLILEHYPVKSIKDIGSTIQIPFVNTPWDIKFIKIGGEEYDLNNVEHGILRKKWKEPGIHFAVNCASKSCPKLRREAYTADKLYEQFDEQARIFINSDFHNDITPRKARLSKYFDWYAGDFKDVMPIREYINQYADVKLTEDTDISYKDYNWELNEQ</sequence>
<comment type="caution">
    <text evidence="3">The sequence shown here is derived from an EMBL/GenBank/DDBJ whole genome shotgun (WGS) entry which is preliminary data.</text>
</comment>
<gene>
    <name evidence="3" type="ORF">C7460_103230</name>
</gene>
<organism evidence="3 4">
    <name type="scientific">Marinoscillum furvescens DSM 4134</name>
    <dbReference type="NCBI Taxonomy" id="1122208"/>
    <lineage>
        <taxon>Bacteria</taxon>
        <taxon>Pseudomonadati</taxon>
        <taxon>Bacteroidota</taxon>
        <taxon>Cytophagia</taxon>
        <taxon>Cytophagales</taxon>
        <taxon>Reichenbachiellaceae</taxon>
        <taxon>Marinoscillum</taxon>
    </lineage>
</organism>
<protein>
    <submittedName>
        <fullName evidence="3">Uncharacterized protein DUF547</fullName>
    </submittedName>
</protein>
<feature type="signal peptide" evidence="1">
    <location>
        <begin position="1"/>
        <end position="17"/>
    </location>
</feature>
<proteinExistence type="predicted"/>
<dbReference type="Proteomes" id="UP000256779">
    <property type="component" value="Unassembled WGS sequence"/>
</dbReference>
<dbReference type="AlphaFoldDB" id="A0A3D9L881"/>
<evidence type="ECO:0000259" key="2">
    <source>
        <dbReference type="Pfam" id="PF04784"/>
    </source>
</evidence>
<dbReference type="RefSeq" id="WP_115866990.1">
    <property type="nucleotide sequence ID" value="NZ_QREG01000003.1"/>
</dbReference>
<dbReference type="PROSITE" id="PS51257">
    <property type="entry name" value="PROKAR_LIPOPROTEIN"/>
    <property type="match status" value="1"/>
</dbReference>
<evidence type="ECO:0000313" key="4">
    <source>
        <dbReference type="Proteomes" id="UP000256779"/>
    </source>
</evidence>
<dbReference type="PANTHER" id="PTHR46361">
    <property type="entry name" value="ELECTRON CARRIER/ PROTEIN DISULFIDE OXIDOREDUCTASE"/>
    <property type="match status" value="1"/>
</dbReference>
<evidence type="ECO:0000313" key="3">
    <source>
        <dbReference type="EMBL" id="REE01713.1"/>
    </source>
</evidence>
<dbReference type="OrthoDB" id="526867at2"/>
<dbReference type="EMBL" id="QREG01000003">
    <property type="protein sequence ID" value="REE01713.1"/>
    <property type="molecule type" value="Genomic_DNA"/>
</dbReference>
<dbReference type="Pfam" id="PF04784">
    <property type="entry name" value="DUF547"/>
    <property type="match status" value="1"/>
</dbReference>
<feature type="domain" description="DUF547" evidence="2">
    <location>
        <begin position="74"/>
        <end position="189"/>
    </location>
</feature>
<keyword evidence="1" id="KW-0732">Signal</keyword>
<feature type="chain" id="PRO_5017678580" evidence="1">
    <location>
        <begin position="18"/>
        <end position="251"/>
    </location>
</feature>
<dbReference type="InterPro" id="IPR006869">
    <property type="entry name" value="DUF547"/>
</dbReference>
<name>A0A3D9L881_MARFU</name>
<reference evidence="3 4" key="1">
    <citation type="submission" date="2018-07" db="EMBL/GenBank/DDBJ databases">
        <title>Genomic Encyclopedia of Type Strains, Phase IV (KMG-IV): sequencing the most valuable type-strain genomes for metagenomic binning, comparative biology and taxonomic classification.</title>
        <authorList>
            <person name="Goeker M."/>
        </authorList>
    </citation>
    <scope>NUCLEOTIDE SEQUENCE [LARGE SCALE GENOMIC DNA]</scope>
    <source>
        <strain evidence="3 4">DSM 4134</strain>
    </source>
</reference>
<keyword evidence="4" id="KW-1185">Reference proteome</keyword>
<evidence type="ECO:0000256" key="1">
    <source>
        <dbReference type="SAM" id="SignalP"/>
    </source>
</evidence>
<dbReference type="PANTHER" id="PTHR46361:SF3">
    <property type="entry name" value="ELECTRON CARRIER_ PROTEIN DISULFIDE OXIDOREDUCTASE"/>
    <property type="match status" value="1"/>
</dbReference>